<dbReference type="EMBL" id="GBXM01048533">
    <property type="protein sequence ID" value="JAH60044.1"/>
    <property type="molecule type" value="Transcribed_RNA"/>
</dbReference>
<reference evidence="1" key="1">
    <citation type="submission" date="2014-11" db="EMBL/GenBank/DDBJ databases">
        <authorList>
            <person name="Amaro Gonzalez C."/>
        </authorList>
    </citation>
    <scope>NUCLEOTIDE SEQUENCE</scope>
</reference>
<protein>
    <submittedName>
        <fullName evidence="1">Uncharacterized protein</fullName>
    </submittedName>
</protein>
<name>A0A0E9U2A7_ANGAN</name>
<reference evidence="1" key="2">
    <citation type="journal article" date="2015" name="Fish Shellfish Immunol.">
        <title>Early steps in the European eel (Anguilla anguilla)-Vibrio vulnificus interaction in the gills: Role of the RtxA13 toxin.</title>
        <authorList>
            <person name="Callol A."/>
            <person name="Pajuelo D."/>
            <person name="Ebbesson L."/>
            <person name="Teles M."/>
            <person name="MacKenzie S."/>
            <person name="Amaro C."/>
        </authorList>
    </citation>
    <scope>NUCLEOTIDE SEQUENCE</scope>
</reference>
<organism evidence="1">
    <name type="scientific">Anguilla anguilla</name>
    <name type="common">European freshwater eel</name>
    <name type="synonym">Muraena anguilla</name>
    <dbReference type="NCBI Taxonomy" id="7936"/>
    <lineage>
        <taxon>Eukaryota</taxon>
        <taxon>Metazoa</taxon>
        <taxon>Chordata</taxon>
        <taxon>Craniata</taxon>
        <taxon>Vertebrata</taxon>
        <taxon>Euteleostomi</taxon>
        <taxon>Actinopterygii</taxon>
        <taxon>Neopterygii</taxon>
        <taxon>Teleostei</taxon>
        <taxon>Anguilliformes</taxon>
        <taxon>Anguillidae</taxon>
        <taxon>Anguilla</taxon>
    </lineage>
</organism>
<proteinExistence type="predicted"/>
<dbReference type="AlphaFoldDB" id="A0A0E9U2A7"/>
<evidence type="ECO:0000313" key="1">
    <source>
        <dbReference type="EMBL" id="JAH60044.1"/>
    </source>
</evidence>
<sequence>MLASKVVNVVLARFTG</sequence>
<accession>A0A0E9U2A7</accession>